<organism evidence="2 3">
    <name type="scientific">Devosia riboflavina</name>
    <dbReference type="NCBI Taxonomy" id="46914"/>
    <lineage>
        <taxon>Bacteria</taxon>
        <taxon>Pseudomonadati</taxon>
        <taxon>Pseudomonadota</taxon>
        <taxon>Alphaproteobacteria</taxon>
        <taxon>Hyphomicrobiales</taxon>
        <taxon>Devosiaceae</taxon>
        <taxon>Devosia</taxon>
    </lineage>
</organism>
<dbReference type="EMBL" id="JQGC01000001">
    <property type="protein sequence ID" value="KFL32717.1"/>
    <property type="molecule type" value="Genomic_DNA"/>
</dbReference>
<evidence type="ECO:0000256" key="1">
    <source>
        <dbReference type="ARBA" id="ARBA00006484"/>
    </source>
</evidence>
<dbReference type="InterPro" id="IPR036291">
    <property type="entry name" value="NAD(P)-bd_dom_sf"/>
</dbReference>
<keyword evidence="3" id="KW-1185">Reference proteome</keyword>
<evidence type="ECO:0008006" key="4">
    <source>
        <dbReference type="Google" id="ProtNLM"/>
    </source>
</evidence>
<dbReference type="OrthoDB" id="7257744at2"/>
<comment type="caution">
    <text evidence="2">The sequence shown here is derived from an EMBL/GenBank/DDBJ whole genome shotgun (WGS) entry which is preliminary data.</text>
</comment>
<dbReference type="GO" id="GO:0030497">
    <property type="term" value="P:fatty acid elongation"/>
    <property type="evidence" value="ECO:0007669"/>
    <property type="project" value="TreeGrafter"/>
</dbReference>
<sequence length="258" mass="26804">MFSLEGRSVLVTGGAGYLGTPVCLLLKAQGANVIITDRDMERLEIARTTVANAPGNGGVATLPLDMSDEASILACVDGAAMAFGNLSGLIAATAFNSGKTFDALDADTFDLANRINLTGTFLLARAAAGKMAPGGAMVLYSSMYGVVSPDPKNYPGKMAPNAIEYGVGKAGLNQMVRYMAGHYGPKNIRVNALYPGPFPHAAVQETHPDFIANLEAETMLGRIGRQHETAGAAVFLVSDAASYITGQVLGVDGGWTAW</sequence>
<accession>A0A087M764</accession>
<dbReference type="PANTHER" id="PTHR42760:SF40">
    <property type="entry name" value="3-OXOACYL-[ACYL-CARRIER-PROTEIN] REDUCTASE, CHLOROPLASTIC"/>
    <property type="match status" value="1"/>
</dbReference>
<protein>
    <recommendedName>
        <fullName evidence="4">Gluconate 5-dehydrogenase</fullName>
    </recommendedName>
</protein>
<reference evidence="2 3" key="1">
    <citation type="submission" date="2014-08" db="EMBL/GenBank/DDBJ databases">
        <authorList>
            <person name="Hassan Y.I."/>
            <person name="Lepp D."/>
            <person name="Zhou T."/>
        </authorList>
    </citation>
    <scope>NUCLEOTIDE SEQUENCE [LARGE SCALE GENOMIC DNA]</scope>
    <source>
        <strain evidence="2 3">IFO13584</strain>
    </source>
</reference>
<dbReference type="GO" id="GO:0016616">
    <property type="term" value="F:oxidoreductase activity, acting on the CH-OH group of donors, NAD or NADP as acceptor"/>
    <property type="evidence" value="ECO:0007669"/>
    <property type="project" value="TreeGrafter"/>
</dbReference>
<evidence type="ECO:0000313" key="2">
    <source>
        <dbReference type="EMBL" id="KFL32717.1"/>
    </source>
</evidence>
<comment type="similarity">
    <text evidence="1">Belongs to the short-chain dehydrogenases/reductases (SDR) family.</text>
</comment>
<dbReference type="STRING" id="46914.JP75_00755"/>
<dbReference type="InterPro" id="IPR002347">
    <property type="entry name" value="SDR_fam"/>
</dbReference>
<gene>
    <name evidence="2" type="ORF">JP75_00755</name>
</gene>
<dbReference type="Gene3D" id="3.40.50.720">
    <property type="entry name" value="NAD(P)-binding Rossmann-like Domain"/>
    <property type="match status" value="1"/>
</dbReference>
<dbReference type="PANTHER" id="PTHR42760">
    <property type="entry name" value="SHORT-CHAIN DEHYDROGENASES/REDUCTASES FAMILY MEMBER"/>
    <property type="match status" value="1"/>
</dbReference>
<dbReference type="SUPFAM" id="SSF51735">
    <property type="entry name" value="NAD(P)-binding Rossmann-fold domains"/>
    <property type="match status" value="1"/>
</dbReference>
<dbReference type="RefSeq" id="WP_035077759.1">
    <property type="nucleotide sequence ID" value="NZ_JQGC01000001.1"/>
</dbReference>
<dbReference type="AlphaFoldDB" id="A0A087M764"/>
<name>A0A087M764_9HYPH</name>
<dbReference type="PRINTS" id="PR00081">
    <property type="entry name" value="GDHRDH"/>
</dbReference>
<proteinExistence type="inferred from homology"/>
<dbReference type="Pfam" id="PF13561">
    <property type="entry name" value="adh_short_C2"/>
    <property type="match status" value="1"/>
</dbReference>
<dbReference type="Proteomes" id="UP000028981">
    <property type="component" value="Unassembled WGS sequence"/>
</dbReference>
<evidence type="ECO:0000313" key="3">
    <source>
        <dbReference type="Proteomes" id="UP000028981"/>
    </source>
</evidence>